<proteinExistence type="inferred from homology"/>
<keyword evidence="3" id="KW-1185">Reference proteome</keyword>
<protein>
    <submittedName>
        <fullName evidence="2">Cytochrome P450</fullName>
    </submittedName>
</protein>
<dbReference type="SUPFAM" id="SSF48264">
    <property type="entry name" value="Cytochrome P450"/>
    <property type="match status" value="1"/>
</dbReference>
<dbReference type="PANTHER" id="PTHR46696:SF4">
    <property type="entry name" value="BIOTIN BIOSYNTHESIS CYTOCHROME P450"/>
    <property type="match status" value="1"/>
</dbReference>
<comment type="caution">
    <text evidence="2">The sequence shown here is derived from an EMBL/GenBank/DDBJ whole genome shotgun (WGS) entry which is preliminary data.</text>
</comment>
<comment type="similarity">
    <text evidence="1">Belongs to the cytochrome P450 family.</text>
</comment>
<dbReference type="RefSeq" id="WP_345677791.1">
    <property type="nucleotide sequence ID" value="NZ_BAABHS010000017.1"/>
</dbReference>
<organism evidence="2 3">
    <name type="scientific">Yinghuangia aomiensis</name>
    <dbReference type="NCBI Taxonomy" id="676205"/>
    <lineage>
        <taxon>Bacteria</taxon>
        <taxon>Bacillati</taxon>
        <taxon>Actinomycetota</taxon>
        <taxon>Actinomycetes</taxon>
        <taxon>Kitasatosporales</taxon>
        <taxon>Streptomycetaceae</taxon>
        <taxon>Yinghuangia</taxon>
    </lineage>
</organism>
<gene>
    <name evidence="2" type="ORF">GCM10023205_48950</name>
</gene>
<dbReference type="InterPro" id="IPR036396">
    <property type="entry name" value="Cyt_P450_sf"/>
</dbReference>
<dbReference type="EMBL" id="BAABHS010000017">
    <property type="protein sequence ID" value="GAA4976099.1"/>
    <property type="molecule type" value="Genomic_DNA"/>
</dbReference>
<dbReference type="InterPro" id="IPR002397">
    <property type="entry name" value="Cyt_P450_B"/>
</dbReference>
<accession>A0ABP9HQ61</accession>
<sequence>MERIDLMDPDVFVSGVPHDYFTWLRAHDPVAWHDEKDGTGYWLIARFDDVVEVNRDWRRYSNWLRASSLEDPVSEEELRVRRLVFVNQDPKQHTRTRKLVRGAFTPRRLQQLTGQIEAICADLVDDLLAADEVDFVHDISRHLPFRMVARMFGVPEADWDMVLPWVEQVTNNQEPAHNPGLSSRFEVQRKALEYGHELIARARRDGGDGILAELLDARIEREDGTFDQLSDDEIASFILVVVIGGVETTSHTVAEAIGLFADRPDLYDRLTAAGECPPSLVEELVRWGSPAMNFRRTATEDHELGGRTIKAGDKVVMSFSSANRDERHFADPHTFDPWRTPNDHIGFGGGGPHFCVGAQLARLDVRLMLNEILRRVTRFERTGEPQRLRSNAFAGWLRLPVTATGR</sequence>
<name>A0ABP9HQ61_9ACTN</name>
<evidence type="ECO:0000313" key="3">
    <source>
        <dbReference type="Proteomes" id="UP001500466"/>
    </source>
</evidence>
<dbReference type="PRINTS" id="PR00359">
    <property type="entry name" value="BP450"/>
</dbReference>
<dbReference type="CDD" id="cd11033">
    <property type="entry name" value="CYP142-like"/>
    <property type="match status" value="1"/>
</dbReference>
<evidence type="ECO:0000256" key="1">
    <source>
        <dbReference type="ARBA" id="ARBA00010617"/>
    </source>
</evidence>
<dbReference type="Gene3D" id="1.10.630.10">
    <property type="entry name" value="Cytochrome P450"/>
    <property type="match status" value="1"/>
</dbReference>
<dbReference type="PANTHER" id="PTHR46696">
    <property type="entry name" value="P450, PUTATIVE (EUROFUNG)-RELATED"/>
    <property type="match status" value="1"/>
</dbReference>
<evidence type="ECO:0000313" key="2">
    <source>
        <dbReference type="EMBL" id="GAA4976099.1"/>
    </source>
</evidence>
<dbReference type="Pfam" id="PF00067">
    <property type="entry name" value="p450"/>
    <property type="match status" value="2"/>
</dbReference>
<dbReference type="InterPro" id="IPR001128">
    <property type="entry name" value="Cyt_P450"/>
</dbReference>
<dbReference type="Proteomes" id="UP001500466">
    <property type="component" value="Unassembled WGS sequence"/>
</dbReference>
<reference evidence="3" key="1">
    <citation type="journal article" date="2019" name="Int. J. Syst. Evol. Microbiol.">
        <title>The Global Catalogue of Microorganisms (GCM) 10K type strain sequencing project: providing services to taxonomists for standard genome sequencing and annotation.</title>
        <authorList>
            <consortium name="The Broad Institute Genomics Platform"/>
            <consortium name="The Broad Institute Genome Sequencing Center for Infectious Disease"/>
            <person name="Wu L."/>
            <person name="Ma J."/>
        </authorList>
    </citation>
    <scope>NUCLEOTIDE SEQUENCE [LARGE SCALE GENOMIC DNA]</scope>
    <source>
        <strain evidence="3">JCM 17986</strain>
    </source>
</reference>